<protein>
    <submittedName>
        <fullName evidence="4">Uncharacterized protein</fullName>
    </submittedName>
</protein>
<evidence type="ECO:0000313" key="4">
    <source>
        <dbReference type="WBParaSite" id="TREG1_107080.1"/>
    </source>
</evidence>
<reference evidence="4" key="2">
    <citation type="submission" date="2023-11" db="UniProtKB">
        <authorList>
            <consortium name="WormBaseParasite"/>
        </authorList>
    </citation>
    <scope>IDENTIFICATION</scope>
</reference>
<accession>A0AA85IW58</accession>
<feature type="coiled-coil region" evidence="1">
    <location>
        <begin position="28"/>
        <end position="83"/>
    </location>
</feature>
<keyword evidence="1" id="KW-0175">Coiled coil</keyword>
<dbReference type="WBParaSite" id="TREG1_107080.1">
    <property type="protein sequence ID" value="TREG1_107080.1"/>
    <property type="gene ID" value="TREG1_107080"/>
</dbReference>
<evidence type="ECO:0000256" key="2">
    <source>
        <dbReference type="SAM" id="MobiDB-lite"/>
    </source>
</evidence>
<feature type="compositionally biased region" description="Polar residues" evidence="2">
    <location>
        <begin position="297"/>
        <end position="310"/>
    </location>
</feature>
<feature type="region of interest" description="Disordered" evidence="2">
    <location>
        <begin position="279"/>
        <end position="310"/>
    </location>
</feature>
<organism evidence="3 4">
    <name type="scientific">Trichobilharzia regenti</name>
    <name type="common">Nasal bird schistosome</name>
    <dbReference type="NCBI Taxonomy" id="157069"/>
    <lineage>
        <taxon>Eukaryota</taxon>
        <taxon>Metazoa</taxon>
        <taxon>Spiralia</taxon>
        <taxon>Lophotrochozoa</taxon>
        <taxon>Platyhelminthes</taxon>
        <taxon>Trematoda</taxon>
        <taxon>Digenea</taxon>
        <taxon>Strigeidida</taxon>
        <taxon>Schistosomatoidea</taxon>
        <taxon>Schistosomatidae</taxon>
        <taxon>Trichobilharzia</taxon>
    </lineage>
</organism>
<sequence>MQLSNNINNLTMQLEYSQQEVGQQKLREKSIQEQNQRLETMKNQLQKQTDDLTNEILSLKEKLNQKDLELKQKQDDIDSLKKTIDVNTMESSEGNKELVKKLNESLNLIDQIGEQTMQVNRNKMEILKKQAITEEEIKKLKAKTADQERELTESHDENERLRGEMGKMKEKDAKQERILAENNRELVKLRAIEREYREFQHQIYSNSPPISTQLPGVIPAKVTPAPGSPASSLELDGLGMNEITATTPNSILRQPGAGIKRRRVSFAPVKYEAPDTTIQADRGASDDTDEEYALTPTGETSPSFMNPSGNSELQTLEQISEPKNVYNLHQPPESLRIIIRMYD</sequence>
<dbReference type="AlphaFoldDB" id="A0AA85IW58"/>
<reference evidence="3" key="1">
    <citation type="submission" date="2022-06" db="EMBL/GenBank/DDBJ databases">
        <authorList>
            <person name="Berger JAMES D."/>
            <person name="Berger JAMES D."/>
        </authorList>
    </citation>
    <scope>NUCLEOTIDE SEQUENCE [LARGE SCALE GENOMIC DNA]</scope>
</reference>
<dbReference type="Proteomes" id="UP000050795">
    <property type="component" value="Unassembled WGS sequence"/>
</dbReference>
<proteinExistence type="predicted"/>
<feature type="coiled-coil region" evidence="1">
    <location>
        <begin position="123"/>
        <end position="171"/>
    </location>
</feature>
<name>A0AA85IW58_TRIRE</name>
<evidence type="ECO:0000256" key="1">
    <source>
        <dbReference type="SAM" id="Coils"/>
    </source>
</evidence>
<evidence type="ECO:0000313" key="3">
    <source>
        <dbReference type="Proteomes" id="UP000050795"/>
    </source>
</evidence>
<keyword evidence="3" id="KW-1185">Reference proteome</keyword>